<proteinExistence type="predicted"/>
<gene>
    <name evidence="2" type="ORF">METZ01_LOCUS287096</name>
</gene>
<accession>A0A382LGN1</accession>
<dbReference type="PANTHER" id="PTHR30435">
    <property type="entry name" value="FLAGELLAR PROTEIN"/>
    <property type="match status" value="1"/>
</dbReference>
<protein>
    <recommendedName>
        <fullName evidence="1">Flagellar basal body rod protein N-terminal domain-containing protein</fullName>
    </recommendedName>
</protein>
<sequence>MLRALYTSASGMQGQQMNLDVIANNLANVNTTGFKKSKMEFQDMLYQTNRAAGAEAGG</sequence>
<dbReference type="NCBIfam" id="TIGR03506">
    <property type="entry name" value="FlgEFG_subfam"/>
    <property type="match status" value="1"/>
</dbReference>
<dbReference type="Pfam" id="PF00460">
    <property type="entry name" value="Flg_bb_rod"/>
    <property type="match status" value="1"/>
</dbReference>
<dbReference type="EMBL" id="UINC01086099">
    <property type="protein sequence ID" value="SVC34242.1"/>
    <property type="molecule type" value="Genomic_DNA"/>
</dbReference>
<dbReference type="InterPro" id="IPR019776">
    <property type="entry name" value="Flagellar_basal_body_rod_CS"/>
</dbReference>
<evidence type="ECO:0000313" key="2">
    <source>
        <dbReference type="EMBL" id="SVC34242.1"/>
    </source>
</evidence>
<dbReference type="GO" id="GO:0071978">
    <property type="term" value="P:bacterial-type flagellum-dependent swarming motility"/>
    <property type="evidence" value="ECO:0007669"/>
    <property type="project" value="TreeGrafter"/>
</dbReference>
<dbReference type="PANTHER" id="PTHR30435:SF19">
    <property type="entry name" value="FLAGELLAR BASAL-BODY ROD PROTEIN FLGG"/>
    <property type="match status" value="1"/>
</dbReference>
<dbReference type="AlphaFoldDB" id="A0A382LGN1"/>
<organism evidence="2">
    <name type="scientific">marine metagenome</name>
    <dbReference type="NCBI Taxonomy" id="408172"/>
    <lineage>
        <taxon>unclassified sequences</taxon>
        <taxon>metagenomes</taxon>
        <taxon>ecological metagenomes</taxon>
    </lineage>
</organism>
<feature type="non-terminal residue" evidence="2">
    <location>
        <position position="58"/>
    </location>
</feature>
<name>A0A382LGN1_9ZZZZ</name>
<dbReference type="InterPro" id="IPR020013">
    <property type="entry name" value="Flagellar_FlgE/F/G"/>
</dbReference>
<dbReference type="GO" id="GO:0009288">
    <property type="term" value="C:bacterial-type flagellum"/>
    <property type="evidence" value="ECO:0007669"/>
    <property type="project" value="TreeGrafter"/>
</dbReference>
<evidence type="ECO:0000259" key="1">
    <source>
        <dbReference type="Pfam" id="PF00460"/>
    </source>
</evidence>
<reference evidence="2" key="1">
    <citation type="submission" date="2018-05" db="EMBL/GenBank/DDBJ databases">
        <authorList>
            <person name="Lanie J.A."/>
            <person name="Ng W.-L."/>
            <person name="Kazmierczak K.M."/>
            <person name="Andrzejewski T.M."/>
            <person name="Davidsen T.M."/>
            <person name="Wayne K.J."/>
            <person name="Tettelin H."/>
            <person name="Glass J.I."/>
            <person name="Rusch D."/>
            <person name="Podicherti R."/>
            <person name="Tsui H.-C.T."/>
            <person name="Winkler M.E."/>
        </authorList>
    </citation>
    <scope>NUCLEOTIDE SEQUENCE</scope>
</reference>
<dbReference type="InterPro" id="IPR001444">
    <property type="entry name" value="Flag_bb_rod_N"/>
</dbReference>
<dbReference type="PROSITE" id="PS00588">
    <property type="entry name" value="FLAGELLA_BB_ROD"/>
    <property type="match status" value="1"/>
</dbReference>
<feature type="domain" description="Flagellar basal body rod protein N-terminal" evidence="1">
    <location>
        <begin position="5"/>
        <end position="35"/>
    </location>
</feature>